<proteinExistence type="predicted"/>
<keyword evidence="2" id="KW-1185">Reference proteome</keyword>
<evidence type="ECO:0000313" key="2">
    <source>
        <dbReference type="Proteomes" id="UP000281553"/>
    </source>
</evidence>
<accession>A0A3P7KXF0</accession>
<reference evidence="1 2" key="1">
    <citation type="submission" date="2018-11" db="EMBL/GenBank/DDBJ databases">
        <authorList>
            <consortium name="Pathogen Informatics"/>
        </authorList>
    </citation>
    <scope>NUCLEOTIDE SEQUENCE [LARGE SCALE GENOMIC DNA]</scope>
</reference>
<name>A0A3P7KXF0_DIBLA</name>
<dbReference type="EMBL" id="UYRU01046660">
    <property type="protein sequence ID" value="VDN09234.1"/>
    <property type="molecule type" value="Genomic_DNA"/>
</dbReference>
<evidence type="ECO:0000313" key="1">
    <source>
        <dbReference type="EMBL" id="VDN09234.1"/>
    </source>
</evidence>
<dbReference type="AlphaFoldDB" id="A0A3P7KXF0"/>
<gene>
    <name evidence="1" type="ORF">DILT_LOCUS5065</name>
</gene>
<organism evidence="1 2">
    <name type="scientific">Dibothriocephalus latus</name>
    <name type="common">Fish tapeworm</name>
    <name type="synonym">Diphyllobothrium latum</name>
    <dbReference type="NCBI Taxonomy" id="60516"/>
    <lineage>
        <taxon>Eukaryota</taxon>
        <taxon>Metazoa</taxon>
        <taxon>Spiralia</taxon>
        <taxon>Lophotrochozoa</taxon>
        <taxon>Platyhelminthes</taxon>
        <taxon>Cestoda</taxon>
        <taxon>Eucestoda</taxon>
        <taxon>Diphyllobothriidea</taxon>
        <taxon>Diphyllobothriidae</taxon>
        <taxon>Dibothriocephalus</taxon>
    </lineage>
</organism>
<dbReference type="Proteomes" id="UP000281553">
    <property type="component" value="Unassembled WGS sequence"/>
</dbReference>
<sequence length="84" mass="9608">MIREIENNFELLALDFISILTLVNHASLVAQNILNLTEICVIDKRSHVLAFVHLLAKEISVVCDEPDTGEFDKFDGHMQRKWEG</sequence>
<protein>
    <submittedName>
        <fullName evidence="1">Uncharacterized protein</fullName>
    </submittedName>
</protein>